<keyword evidence="3" id="KW-1185">Reference proteome</keyword>
<dbReference type="STRING" id="1560345.AWL63_08785"/>
<dbReference type="RefSeq" id="WP_069204616.1">
    <property type="nucleotide sequence ID" value="NZ_CP014168.1"/>
</dbReference>
<proteinExistence type="predicted"/>
<dbReference type="KEGG" id="span:AWL63_08785"/>
<protein>
    <recommendedName>
        <fullName evidence="4">VanZ-like domain-containing protein</fullName>
    </recommendedName>
</protein>
<organism evidence="2 3">
    <name type="scientific">Sphingomonas panacis</name>
    <dbReference type="NCBI Taxonomy" id="1560345"/>
    <lineage>
        <taxon>Bacteria</taxon>
        <taxon>Pseudomonadati</taxon>
        <taxon>Pseudomonadota</taxon>
        <taxon>Alphaproteobacteria</taxon>
        <taxon>Sphingomonadales</taxon>
        <taxon>Sphingomonadaceae</taxon>
        <taxon>Sphingomonas</taxon>
    </lineage>
</organism>
<dbReference type="EMBL" id="CP014168">
    <property type="protein sequence ID" value="AOH84050.1"/>
    <property type="molecule type" value="Genomic_DNA"/>
</dbReference>
<sequence length="108" mass="12157">MSGIADFEALKNLVAPRGELGRSILHIHLGIAIYIVLRLATRRRLGPLWALAGVALLEALNEAMDLAATWPVLQNWQIRDTQQDVFNTMLWPCLLCGLALWDARRRRG</sequence>
<evidence type="ECO:0000256" key="1">
    <source>
        <dbReference type="SAM" id="Phobius"/>
    </source>
</evidence>
<keyword evidence="1" id="KW-1133">Transmembrane helix</keyword>
<name>A0A1B3Z9F7_9SPHN</name>
<reference evidence="2 3" key="1">
    <citation type="submission" date="2016-01" db="EMBL/GenBank/DDBJ databases">
        <title>Complete genome and mega plasmid sequence of Sphingomonas panacis DCY99 elicits systemic resistance in rice to Xanthomonas oryzae.</title>
        <authorList>
            <person name="Kim Y.J."/>
            <person name="Yang D.C."/>
            <person name="Sing P."/>
        </authorList>
    </citation>
    <scope>NUCLEOTIDE SEQUENCE [LARGE SCALE GENOMIC DNA]</scope>
    <source>
        <strain evidence="2 3">DCY99</strain>
    </source>
</reference>
<keyword evidence="1" id="KW-0472">Membrane</keyword>
<evidence type="ECO:0000313" key="3">
    <source>
        <dbReference type="Proteomes" id="UP000094256"/>
    </source>
</evidence>
<dbReference type="AlphaFoldDB" id="A0A1B3Z9F7"/>
<dbReference type="Proteomes" id="UP000094256">
    <property type="component" value="Chromosome"/>
</dbReference>
<accession>A0A1B3Z9F7</accession>
<gene>
    <name evidence="2" type="ORF">AWL63_08785</name>
</gene>
<feature type="transmembrane region" description="Helical" evidence="1">
    <location>
        <begin position="20"/>
        <end position="37"/>
    </location>
</feature>
<keyword evidence="1" id="KW-0812">Transmembrane</keyword>
<evidence type="ECO:0008006" key="4">
    <source>
        <dbReference type="Google" id="ProtNLM"/>
    </source>
</evidence>
<evidence type="ECO:0000313" key="2">
    <source>
        <dbReference type="EMBL" id="AOH84050.1"/>
    </source>
</evidence>